<dbReference type="EMBL" id="PDUU01000972">
    <property type="protein sequence ID" value="PHN95845.1"/>
    <property type="molecule type" value="Genomic_DNA"/>
</dbReference>
<evidence type="ECO:0000313" key="2">
    <source>
        <dbReference type="Proteomes" id="UP000222163"/>
    </source>
</evidence>
<feature type="non-terminal residue" evidence="1">
    <location>
        <position position="1"/>
    </location>
</feature>
<reference evidence="1 2" key="1">
    <citation type="journal article" date="2016" name="Nat. Commun.">
        <title>Microbial interactions lead to rapid micro-scale successions on model marine particles.</title>
        <authorList>
            <person name="Datta M.S."/>
            <person name="Sliwerska E."/>
            <person name="Gore J."/>
            <person name="Polz M.F."/>
            <person name="Cordero O.X."/>
        </authorList>
    </citation>
    <scope>NUCLEOTIDE SEQUENCE [LARGE SCALE GENOMIC DNA]</scope>
    <source>
        <strain evidence="1 2">4G03</strain>
    </source>
</reference>
<dbReference type="Proteomes" id="UP000222163">
    <property type="component" value="Unassembled WGS sequence"/>
</dbReference>
<accession>A0A2G1BQK2</accession>
<dbReference type="AlphaFoldDB" id="A0A2G1BQK2"/>
<proteinExistence type="predicted"/>
<protein>
    <submittedName>
        <fullName evidence="1">Uncharacterized protein</fullName>
    </submittedName>
</protein>
<comment type="caution">
    <text evidence="1">The sequence shown here is derived from an EMBL/GenBank/DDBJ whole genome shotgun (WGS) entry which is preliminary data.</text>
</comment>
<evidence type="ECO:0000313" key="1">
    <source>
        <dbReference type="EMBL" id="PHN95845.1"/>
    </source>
</evidence>
<gene>
    <name evidence="1" type="ORF">CSC81_18310</name>
</gene>
<organism evidence="1 2">
    <name type="scientific">Tenacibaculum discolor</name>
    <dbReference type="NCBI Taxonomy" id="361581"/>
    <lineage>
        <taxon>Bacteria</taxon>
        <taxon>Pseudomonadati</taxon>
        <taxon>Bacteroidota</taxon>
        <taxon>Flavobacteriia</taxon>
        <taxon>Flavobacteriales</taxon>
        <taxon>Flavobacteriaceae</taxon>
        <taxon>Tenacibaculum</taxon>
    </lineage>
</organism>
<name>A0A2G1BQK2_9FLAO</name>
<feature type="non-terminal residue" evidence="1">
    <location>
        <position position="111"/>
    </location>
</feature>
<sequence>RRDVGQRVVDVQTPALVEGGLAIGIGGCARDVGVERRVRKGREVHVLLEHRVADAVVREDLVQTRRDGAQVGGVAGSRVLGDQLGGQAIGLIQAPDLTDLVVKGLRRVLRG</sequence>